<protein>
    <submittedName>
        <fullName evidence="2">Dihydroorotase</fullName>
    </submittedName>
</protein>
<dbReference type="InterPro" id="IPR050138">
    <property type="entry name" value="DHOase/Allantoinase_Hydrolase"/>
</dbReference>
<name>A0A0G0Q1P5_9BACT</name>
<evidence type="ECO:0000313" key="3">
    <source>
        <dbReference type="Proteomes" id="UP000034539"/>
    </source>
</evidence>
<dbReference type="Gene3D" id="3.20.20.140">
    <property type="entry name" value="Metal-dependent hydrolases"/>
    <property type="match status" value="1"/>
</dbReference>
<dbReference type="SUPFAM" id="SSF51338">
    <property type="entry name" value="Composite domain of metallo-dependent hydrolases"/>
    <property type="match status" value="1"/>
</dbReference>
<dbReference type="InterPro" id="IPR006680">
    <property type="entry name" value="Amidohydro-rel"/>
</dbReference>
<dbReference type="PANTHER" id="PTHR43668:SF2">
    <property type="entry name" value="ALLANTOINASE"/>
    <property type="match status" value="1"/>
</dbReference>
<evidence type="ECO:0000313" key="2">
    <source>
        <dbReference type="EMBL" id="KKR34053.1"/>
    </source>
</evidence>
<dbReference type="GO" id="GO:0005737">
    <property type="term" value="C:cytoplasm"/>
    <property type="evidence" value="ECO:0007669"/>
    <property type="project" value="TreeGrafter"/>
</dbReference>
<dbReference type="Proteomes" id="UP000034539">
    <property type="component" value="Unassembled WGS sequence"/>
</dbReference>
<evidence type="ECO:0000259" key="1">
    <source>
        <dbReference type="Pfam" id="PF01979"/>
    </source>
</evidence>
<reference evidence="2 3" key="1">
    <citation type="journal article" date="2015" name="Nature">
        <title>rRNA introns, odd ribosomes, and small enigmatic genomes across a large radiation of phyla.</title>
        <authorList>
            <person name="Brown C.T."/>
            <person name="Hug L.A."/>
            <person name="Thomas B.C."/>
            <person name="Sharon I."/>
            <person name="Castelle C.J."/>
            <person name="Singh A."/>
            <person name="Wilkins M.J."/>
            <person name="Williams K.H."/>
            <person name="Banfield J.F."/>
        </authorList>
    </citation>
    <scope>NUCLEOTIDE SEQUENCE [LARGE SCALE GENOMIC DNA]</scope>
</reference>
<gene>
    <name evidence="2" type="ORF">UT63_C0007G0008</name>
</gene>
<dbReference type="GO" id="GO:0006145">
    <property type="term" value="P:purine nucleobase catabolic process"/>
    <property type="evidence" value="ECO:0007669"/>
    <property type="project" value="TreeGrafter"/>
</dbReference>
<comment type="caution">
    <text evidence="2">The sequence shown here is derived from an EMBL/GenBank/DDBJ whole genome shotgun (WGS) entry which is preliminary data.</text>
</comment>
<dbReference type="PANTHER" id="PTHR43668">
    <property type="entry name" value="ALLANTOINASE"/>
    <property type="match status" value="1"/>
</dbReference>
<dbReference type="EMBL" id="LBXN01000007">
    <property type="protein sequence ID" value="KKR34053.1"/>
    <property type="molecule type" value="Genomic_DNA"/>
</dbReference>
<feature type="domain" description="Amidohydrolase-related" evidence="1">
    <location>
        <begin position="1"/>
        <end position="345"/>
    </location>
</feature>
<dbReference type="AlphaFoldDB" id="A0A0G0Q1P5"/>
<proteinExistence type="predicted"/>
<dbReference type="Gene3D" id="2.30.40.10">
    <property type="entry name" value="Urease, subunit C, domain 1"/>
    <property type="match status" value="1"/>
</dbReference>
<organism evidence="2 3">
    <name type="scientific">Candidatus Gottesmanbacteria bacterium GW2011_GWC2_39_8</name>
    <dbReference type="NCBI Taxonomy" id="1618450"/>
    <lineage>
        <taxon>Bacteria</taxon>
        <taxon>Candidatus Gottesmaniibacteriota</taxon>
    </lineage>
</organism>
<dbReference type="Pfam" id="PF01979">
    <property type="entry name" value="Amidohydro_1"/>
    <property type="match status" value="1"/>
</dbReference>
<dbReference type="InterPro" id="IPR011059">
    <property type="entry name" value="Metal-dep_hydrolase_composite"/>
</dbReference>
<accession>A0A0G0Q1P5</accession>
<sequence length="358" mass="40101">MLPGLIEVHGHMREPGLTTKEDVPHGTKAAVAGGFTTIIDMPNTKPPTTTVELLNEKINKIYPGRSYTDYAFFLGVGKDSLGELEKVDPETIAGIKVFMAGHETTPTTIPDDKTLSRIFEICAEKNMLVAVHAEDQWLINYYTDKLKSEGRTDARAWTEGRPNEVIVTGAGRAIVLAEIFKTRLYLLHLSTPEEFALVKAASDRGNKIYGELVSYQMVFNTDDYETLGNKIKVSPALRSKENQEELWKLIKERKIDVMCSEHTPHEWETKNQPDVWKAQSGTPGIQETLPGLITKWIEKYGKENIEEFLKLISGYCSKNPAVIFGFSGKGEIKAGNDADLVVIDTENEWIVSKEHTKE</sequence>
<dbReference type="SUPFAM" id="SSF51556">
    <property type="entry name" value="Metallo-dependent hydrolases"/>
    <property type="match status" value="1"/>
</dbReference>
<dbReference type="GO" id="GO:0004038">
    <property type="term" value="F:allantoinase activity"/>
    <property type="evidence" value="ECO:0007669"/>
    <property type="project" value="TreeGrafter"/>
</dbReference>
<dbReference type="InterPro" id="IPR032466">
    <property type="entry name" value="Metal_Hydrolase"/>
</dbReference>